<proteinExistence type="predicted"/>
<feature type="region of interest" description="Disordered" evidence="1">
    <location>
        <begin position="95"/>
        <end position="119"/>
    </location>
</feature>
<accession>A0ABU8KES2</accession>
<dbReference type="EMBL" id="JAPYKO010000011">
    <property type="protein sequence ID" value="MEI9403950.1"/>
    <property type="molecule type" value="Genomic_DNA"/>
</dbReference>
<evidence type="ECO:0000313" key="3">
    <source>
        <dbReference type="Proteomes" id="UP001366503"/>
    </source>
</evidence>
<reference evidence="2 3" key="1">
    <citation type="submission" date="2022-12" db="EMBL/GenBank/DDBJ databases">
        <authorList>
            <person name="Muema E."/>
        </authorList>
    </citation>
    <scope>NUCLEOTIDE SEQUENCE [LARGE SCALE GENOMIC DNA]</scope>
    <source>
        <strain evidence="3">1330</strain>
    </source>
</reference>
<dbReference type="RefSeq" id="WP_337094278.1">
    <property type="nucleotide sequence ID" value="NZ_JAPYKO010000011.1"/>
</dbReference>
<feature type="compositionally biased region" description="Basic and acidic residues" evidence="1">
    <location>
        <begin position="60"/>
        <end position="74"/>
    </location>
</feature>
<evidence type="ECO:0000313" key="2">
    <source>
        <dbReference type="EMBL" id="MEI9403950.1"/>
    </source>
</evidence>
<sequence>MTTLLQRNARPIQHGAPARLFDIGQAVRLKGGLGLGPKTGEIYRVTGTLPPRGNSPQYRVRSESEPHERVVTEDRLETANDLSEDGMMLIERTFGHGQGTEALEPRDQKAEAGKDTGQT</sequence>
<feature type="region of interest" description="Disordered" evidence="1">
    <location>
        <begin position="44"/>
        <end position="74"/>
    </location>
</feature>
<protein>
    <submittedName>
        <fullName evidence="2">Uncharacterized protein</fullName>
    </submittedName>
</protein>
<dbReference type="Proteomes" id="UP001366503">
    <property type="component" value="Unassembled WGS sequence"/>
</dbReference>
<gene>
    <name evidence="2" type="ORF">O7A05_17515</name>
</gene>
<comment type="caution">
    <text evidence="2">The sequence shown here is derived from an EMBL/GenBank/DDBJ whole genome shotgun (WGS) entry which is preliminary data.</text>
</comment>
<organism evidence="2 3">
    <name type="scientific">Mesorhizobium argentiipisi</name>
    <dbReference type="NCBI Taxonomy" id="3015175"/>
    <lineage>
        <taxon>Bacteria</taxon>
        <taxon>Pseudomonadati</taxon>
        <taxon>Pseudomonadota</taxon>
        <taxon>Alphaproteobacteria</taxon>
        <taxon>Hyphomicrobiales</taxon>
        <taxon>Phyllobacteriaceae</taxon>
        <taxon>Mesorhizobium</taxon>
    </lineage>
</organism>
<name>A0ABU8KES2_9HYPH</name>
<feature type="compositionally biased region" description="Basic and acidic residues" evidence="1">
    <location>
        <begin position="103"/>
        <end position="119"/>
    </location>
</feature>
<keyword evidence="3" id="KW-1185">Reference proteome</keyword>
<evidence type="ECO:0000256" key="1">
    <source>
        <dbReference type="SAM" id="MobiDB-lite"/>
    </source>
</evidence>